<feature type="region of interest" description="Disordered" evidence="1">
    <location>
        <begin position="1"/>
        <end position="35"/>
    </location>
</feature>
<dbReference type="AlphaFoldDB" id="A0A7J5YI91"/>
<name>A0A7J5YI91_DISMA</name>
<protein>
    <submittedName>
        <fullName evidence="2">Uncharacterized protein</fullName>
    </submittedName>
</protein>
<keyword evidence="3" id="KW-1185">Reference proteome</keyword>
<accession>A0A7J5YI91</accession>
<dbReference type="Proteomes" id="UP000518266">
    <property type="component" value="Unassembled WGS sequence"/>
</dbReference>
<gene>
    <name evidence="2" type="ORF">F7725_015681</name>
</gene>
<feature type="region of interest" description="Disordered" evidence="1">
    <location>
        <begin position="202"/>
        <end position="260"/>
    </location>
</feature>
<sequence length="362" mass="40404">MEAQKTCLDKSEENLCPGQQQPQQEEEQEQEEEEGTWVWLLDLERSVALAVGRCLGGMLQGPPPSLQEKMSEFWLSNILLRNGLEMDFEQLDSSMAWLTEVVLLGSSDARLAELSLNEEETRTLLELALGSSRGAAGGLWQNMEEYAHSKEWESAGSSGDCLLQTVCRCSLAALLKHTGLQKEACWQDKYDPCEMLLNVYETNTSPQSPDADRQEPGPSAEQVGKDPEQQSVGHCSRELQVPPPPTANHNQEEVTEEDAFGNSRMYLSEVLESFMATREAMQVQQNVTVYESFGTSTLPSSMESPVSLERELDPKQQWRSRGNLRRAWDSLTPAIWWCPAASSSCSGSGLLVRSPVKERVRL</sequence>
<reference evidence="2 3" key="1">
    <citation type="submission" date="2020-03" db="EMBL/GenBank/DDBJ databases">
        <title>Dissostichus mawsoni Genome sequencing and assembly.</title>
        <authorList>
            <person name="Park H."/>
        </authorList>
    </citation>
    <scope>NUCLEOTIDE SEQUENCE [LARGE SCALE GENOMIC DNA]</scope>
    <source>
        <strain evidence="2">DM0001</strain>
        <tissue evidence="2">Muscle</tissue>
    </source>
</reference>
<evidence type="ECO:0000313" key="3">
    <source>
        <dbReference type="Proteomes" id="UP000518266"/>
    </source>
</evidence>
<comment type="caution">
    <text evidence="2">The sequence shown here is derived from an EMBL/GenBank/DDBJ whole genome shotgun (WGS) entry which is preliminary data.</text>
</comment>
<organism evidence="2 3">
    <name type="scientific">Dissostichus mawsoni</name>
    <name type="common">Antarctic cod</name>
    <dbReference type="NCBI Taxonomy" id="36200"/>
    <lineage>
        <taxon>Eukaryota</taxon>
        <taxon>Metazoa</taxon>
        <taxon>Chordata</taxon>
        <taxon>Craniata</taxon>
        <taxon>Vertebrata</taxon>
        <taxon>Euteleostomi</taxon>
        <taxon>Actinopterygii</taxon>
        <taxon>Neopterygii</taxon>
        <taxon>Teleostei</taxon>
        <taxon>Neoteleostei</taxon>
        <taxon>Acanthomorphata</taxon>
        <taxon>Eupercaria</taxon>
        <taxon>Perciformes</taxon>
        <taxon>Notothenioidei</taxon>
        <taxon>Nototheniidae</taxon>
        <taxon>Dissostichus</taxon>
    </lineage>
</organism>
<evidence type="ECO:0000313" key="2">
    <source>
        <dbReference type="EMBL" id="KAF3849184.1"/>
    </source>
</evidence>
<proteinExistence type="predicted"/>
<evidence type="ECO:0000256" key="1">
    <source>
        <dbReference type="SAM" id="MobiDB-lite"/>
    </source>
</evidence>
<feature type="compositionally biased region" description="Acidic residues" evidence="1">
    <location>
        <begin position="24"/>
        <end position="35"/>
    </location>
</feature>
<dbReference type="EMBL" id="JAAKFY010000012">
    <property type="protein sequence ID" value="KAF3849184.1"/>
    <property type="molecule type" value="Genomic_DNA"/>
</dbReference>
<dbReference type="OrthoDB" id="239701at2759"/>